<accession>A0A8H3HC92</accession>
<evidence type="ECO:0000259" key="3">
    <source>
        <dbReference type="Pfam" id="PF20152"/>
    </source>
</evidence>
<feature type="transmembrane region" description="Helical" evidence="2">
    <location>
        <begin position="106"/>
        <end position="128"/>
    </location>
</feature>
<evidence type="ECO:0000256" key="1">
    <source>
        <dbReference type="SAM" id="MobiDB-lite"/>
    </source>
</evidence>
<proteinExistence type="predicted"/>
<dbReference type="InterPro" id="IPR045339">
    <property type="entry name" value="DUF6534"/>
</dbReference>
<dbReference type="EMBL" id="CAJMWZ010005247">
    <property type="protein sequence ID" value="CAE6502734.1"/>
    <property type="molecule type" value="Genomic_DNA"/>
</dbReference>
<sequence>MTVMVSSSTQCFFAWRIAKLTGHAWMGWAIAFSAFVQFIAGTATAIGTFIVQDFARFQELRVSVIIWLALSALTDVVITCILTWYLHTHRTGFSKTDDVITRLVRLTVQTGLITTVWATTDLIVYLCWSNNMHLLFQLPLCKLYTNSLMSTLNSRAGWGGSFSASTENPDPMSRSGGDPSTGQSGRKGTVVWRPDQAKSQQTTAIQIVTTATVHRDDGVELEEYSLDTKRVPPEDIETLGQAQSRVKLPGMLSGTAVSDEVSMDSRASFDAK</sequence>
<dbReference type="PANTHER" id="PTHR40465:SF1">
    <property type="entry name" value="DUF6534 DOMAIN-CONTAINING PROTEIN"/>
    <property type="match status" value="1"/>
</dbReference>
<evidence type="ECO:0000313" key="4">
    <source>
        <dbReference type="EMBL" id="CAE6502734.1"/>
    </source>
</evidence>
<dbReference type="Proteomes" id="UP000663850">
    <property type="component" value="Unassembled WGS sequence"/>
</dbReference>
<keyword evidence="2" id="KW-1133">Transmembrane helix</keyword>
<evidence type="ECO:0000256" key="2">
    <source>
        <dbReference type="SAM" id="Phobius"/>
    </source>
</evidence>
<dbReference type="PANTHER" id="PTHR40465">
    <property type="entry name" value="CHROMOSOME 1, WHOLE GENOME SHOTGUN SEQUENCE"/>
    <property type="match status" value="1"/>
</dbReference>
<comment type="caution">
    <text evidence="4">The sequence shown here is derived from an EMBL/GenBank/DDBJ whole genome shotgun (WGS) entry which is preliminary data.</text>
</comment>
<name>A0A8H3HC92_9AGAM</name>
<dbReference type="AlphaFoldDB" id="A0A8H3HC92"/>
<keyword evidence="2" id="KW-0812">Transmembrane</keyword>
<reference evidence="4" key="1">
    <citation type="submission" date="2021-01" db="EMBL/GenBank/DDBJ databases">
        <authorList>
            <person name="Kaushik A."/>
        </authorList>
    </citation>
    <scope>NUCLEOTIDE SEQUENCE</scope>
    <source>
        <strain evidence="4">Type strain: AG8-Rh-89/</strain>
    </source>
</reference>
<keyword evidence="2" id="KW-0472">Membrane</keyword>
<gene>
    <name evidence="4" type="ORF">RDB_LOCUS96895</name>
</gene>
<feature type="domain" description="DUF6534" evidence="3">
    <location>
        <begin position="71"/>
        <end position="156"/>
    </location>
</feature>
<feature type="region of interest" description="Disordered" evidence="1">
    <location>
        <begin position="162"/>
        <end position="198"/>
    </location>
</feature>
<feature type="transmembrane region" description="Helical" evidence="2">
    <location>
        <begin position="62"/>
        <end position="86"/>
    </location>
</feature>
<evidence type="ECO:0000313" key="5">
    <source>
        <dbReference type="Proteomes" id="UP000663850"/>
    </source>
</evidence>
<protein>
    <recommendedName>
        <fullName evidence="3">DUF6534 domain-containing protein</fullName>
    </recommendedName>
</protein>
<organism evidence="4 5">
    <name type="scientific">Rhizoctonia solani</name>
    <dbReference type="NCBI Taxonomy" id="456999"/>
    <lineage>
        <taxon>Eukaryota</taxon>
        <taxon>Fungi</taxon>
        <taxon>Dikarya</taxon>
        <taxon>Basidiomycota</taxon>
        <taxon>Agaricomycotina</taxon>
        <taxon>Agaricomycetes</taxon>
        <taxon>Cantharellales</taxon>
        <taxon>Ceratobasidiaceae</taxon>
        <taxon>Rhizoctonia</taxon>
    </lineage>
</organism>
<feature type="transmembrane region" description="Helical" evidence="2">
    <location>
        <begin position="25"/>
        <end position="50"/>
    </location>
</feature>
<dbReference type="Pfam" id="PF20152">
    <property type="entry name" value="DUF6534"/>
    <property type="match status" value="1"/>
</dbReference>